<feature type="compositionally biased region" description="Low complexity" evidence="1">
    <location>
        <begin position="2445"/>
        <end position="2476"/>
    </location>
</feature>
<feature type="compositionally biased region" description="Basic and acidic residues" evidence="1">
    <location>
        <begin position="1744"/>
        <end position="1753"/>
    </location>
</feature>
<feature type="region of interest" description="Disordered" evidence="1">
    <location>
        <begin position="1583"/>
        <end position="1849"/>
    </location>
</feature>
<sequence>MKLELTIEKNVVLKRDKPWSYFYFLNDQDLLCYNEHKKFESANSSNGKIDHVPNRTIANISKSSLTHCASNNGKFCGFLSPNYEVTIWDKDKLIRTIPSCLHAVKAIKSKPFISLSNNGEQVLLIFQQPYRIFLWIKSPVIPLPQTRHHQKSPLCSHIGNNATHEIGTWHDLNITDEQFNIMNDDKYKISIDCFFRSKCSSVICAFVFYDQSGYIQINRIDIDCKSTIIGEQSLSYSFEVLQIPIAISASSCAIRFAHTSPILAISFLSYVLFVSLTTITFSKLIPIECSFKTSPTHQQVFINDLIWSYDDQFIIGLTNRGGLFFLNRFGSQLHLITQGECVTQGPSLFVIIHPLIGKDSEATTHLGLDSFMQSIAPFSDDDKTKQQRFSLAADTNKSLIYCSDGYRLARLTYSQKIRDRRFYDPLLNLYLLDLNRQQEQSVFHKAKLYDEFPKAIDHSDADSIGGGGEISMSKKYGSLTSLTNDDLPELSLEDVFSAYHLLLTSSNRVQHEICSCLERTTQTLLTSSDKDDILTPIQLSHCLTNLVLSSTFSSLNFLHLSCITKFIPLFIGIFEQQTTVVNDPELLQLCILYIIEQWLQAVLYIPTTLNTFELCRRQKVIKSNDDEQEHQFQLCKAVQQLQLLQGTNINLDDFLPVKLPDGRGDMQVSDLHFNRLTLLHSWYELWLAVEKKFRRDVKNLPKYLTTIRLFVQSILHSYPSLSSIRLLPYGHQTDLNDLFPPAITIVDHPLHTKGYSALNERRKQRRRSRNSIDMPNSARPLRRGKPPTEARKALVLHRVLYALLEQYNIRDAVCILNVALRRETSLLSSCLPIDLFSANLFQNIDTRTYFGMPGNALRSVLRTLARFMARSMMTTDNQDEQQLFIYSIDSACPLPNLFKTTQKINERLKYRMIYIDRNRLNLAIQQQKMSKFWQPLKVLELFILGQSPNEAVLFAKLVGDWRTALCLASVLPPHNGLYDASKPTKRISPSYSPLNAVTVDALLYTKLCEYLQIDNLKFALKRSYKQDEIISFIQHLPSTLEQFLLCATLLQVPLTEMLLRRLNATMIYLYTSIPIFISSKYYLPCPPIYSSILNTYDDDKYDIACKYETHIRLIYYRTIHIFIQLLSASRIQLSCLKWYLDYLTMTNNRRRQTTNETNDSFYSIKVLLKSLRFHKLPNIPDRILVYFRDFCIILFLLDTRDRLSLALRTYIRNKTEQKSLSDQISWKIISYATILTSFRCLISDEMELLRVVLNIFFDFPPSEQLMRALATLIIARQHHDTNADDNAEVKFIVDKLKAKWAQINPTFIQLYEGFLESTILQDVQGDIVQHYMDDIQDHHQQEPLFDFKPKWFETSVEYGEFMAMITPLLLDTSSLTNIKQQELNNDHTKYDSTSIPLLQTMSAQLHELELPISLDKRYLLKQAPLFVPPHEYVVFPVRMVPYDAQQTMFQQTPSSVNNTTVGSFVNISSTQQPPSVVSLANQHRRNYYTSDSHTNDMNTNNNRNPMMEWDGRSDDPSRSHVRQFDEPYSEAARRSIWMVGWANRGFTTTTDQTQTAGMRIPVSAQFLAASSLVSDPQHYEATVRKHPLQNKNSNDQADNDTDLTNITKDSEDDDAGRTQSDLPSSPRRRDASFRKNSLEESVSLPMMSTDGGGDLGRSYDIRAPSRETGGDETPTYDPRDFPTDFYKGPTVQQNKYQQRSSPIPHISPSTTNEFQRQQSPHSVRQSMSDRRFLDDSDPYATLRLEQEEREKYSMNDANRTMASKQSPLGHSPSSRESHNHQQSPFQDSANRRSPTRDPNGRRSPTRDAYSHRSSSRGRHRDHHHHHNHQSQQQFSQIPPPPPSYGQVRAPVPIQFTPSIRLPLLRLGAPAVSALPIAVTQTRLQLPAAPVTVYPPRSTYISPPRPLAMLHLEPQLPPPASLSPRATRADQQKFVCVQNLMQHYADSNRPRLQLLQMRPHPRTNDTTGLNIPMPTTNVVTKSSDTKVDTGIQVEVPRQDGFVIEPGLFQTLLRDATGVNFTSAEAHYAAAREIQKQAMEARRRERSTMTDLPAHQILYDLQYARGGEGDERKFVNVTDIAGPHADALLAQIERDQIEREQLRLRQQQQQPPPAPPPSSIPLSNNMNEMPPTSYAIGFERQYGQILEQPSSYPLGFEQQPPNVNNPDNWQQRSELILQRQREREEREAEQLAFGNADTDRSHRRVTYEPNVQVYGSDEYDVPLDYLIRQPHQTAPTSDYNSHLVDPISVRSTTPRSPHMPLSSDRQVPSKTTTLHDPLSARRQSSSEHIMPTKTTKPLNRFSPRKQISNEPPIEIKTTTPRDPFSPRRTASQISHSVAGTPRKAASPTIAERHREARQRKLQGLLRKRDEEALSLADAALHGEPIPTTRTLDEFQLEALETSFTSTVRELGGADGIINRTYDLDLMDDDDADIDYDYSERRPSRPMSATTSNANHNSSQYSTSSSGLPRPSSAASSTRSSRKMTPMGKAIVQAKKKGPPPARSNMARKRPLSSPANLGQKRGAMTAPVKGSQNQTGLIRTMRKASPPAHKPMTYNERVRALSKTDSEVRSTSKSDPTDPKALMRLYGTRRVPGLYVPYEKTDPRVTKTYSERMKELQQPALGQHQHQRQRPTQRQEEQEQEFDQRPSSAPSSSASLSDWEVDDRIKQLLADDQDVSPNKKFTRTVPPLPNLDELDDDNGDDNMDDTTYSLTRVTEQTNENTYGDDLRLLQYRRPNTLTTNTYGGTRVSARSSAGGDMTARDESEMSVGESSIPSVLDWSALDRDFPTGTH</sequence>
<feature type="compositionally biased region" description="Basic and acidic residues" evidence="1">
    <location>
        <begin position="1794"/>
        <end position="1810"/>
    </location>
</feature>
<feature type="region of interest" description="Disordered" evidence="1">
    <location>
        <begin position="1961"/>
        <end position="1982"/>
    </location>
</feature>
<feature type="region of interest" description="Disordered" evidence="1">
    <location>
        <begin position="2615"/>
        <end position="2698"/>
    </location>
</feature>
<feature type="region of interest" description="Disordered" evidence="1">
    <location>
        <begin position="756"/>
        <end position="786"/>
    </location>
</feature>
<dbReference type="EMBL" id="CAJOBO010000517">
    <property type="protein sequence ID" value="CAF4238941.1"/>
    <property type="molecule type" value="Genomic_DNA"/>
</dbReference>
<accession>A0A820DZG2</accession>
<evidence type="ECO:0000313" key="2">
    <source>
        <dbReference type="EMBL" id="CAF4238941.1"/>
    </source>
</evidence>
<feature type="compositionally biased region" description="Polar residues" evidence="1">
    <location>
        <begin position="1710"/>
        <end position="1726"/>
    </location>
</feature>
<feature type="compositionally biased region" description="Basic residues" evidence="1">
    <location>
        <begin position="1813"/>
        <end position="1828"/>
    </location>
</feature>
<feature type="compositionally biased region" description="Pro residues" evidence="1">
    <location>
        <begin position="2108"/>
        <end position="2117"/>
    </location>
</feature>
<feature type="compositionally biased region" description="Polar residues" evidence="1">
    <location>
        <begin position="2738"/>
        <end position="2749"/>
    </location>
</feature>
<feature type="compositionally biased region" description="Polar residues" evidence="1">
    <location>
        <begin position="1589"/>
        <end position="1607"/>
    </location>
</feature>
<feature type="compositionally biased region" description="Low complexity" evidence="1">
    <location>
        <begin position="2643"/>
        <end position="2655"/>
    </location>
</feature>
<feature type="compositionally biased region" description="Polar residues" evidence="1">
    <location>
        <begin position="1690"/>
        <end position="1699"/>
    </location>
</feature>
<feature type="region of interest" description="Disordered" evidence="1">
    <location>
        <begin position="2101"/>
        <end position="2130"/>
    </location>
</feature>
<evidence type="ECO:0000256" key="1">
    <source>
        <dbReference type="SAM" id="MobiDB-lite"/>
    </source>
</evidence>
<name>A0A820DZG2_9BILA</name>
<feature type="compositionally biased region" description="Polar residues" evidence="1">
    <location>
        <begin position="2279"/>
        <end position="2295"/>
    </location>
</feature>
<feature type="region of interest" description="Disordered" evidence="1">
    <location>
        <begin position="2246"/>
        <end position="2353"/>
    </location>
</feature>
<feature type="region of interest" description="Disordered" evidence="1">
    <location>
        <begin position="2558"/>
        <end position="2579"/>
    </location>
</feature>
<feature type="compositionally biased region" description="Basic and acidic residues" evidence="1">
    <location>
        <begin position="1627"/>
        <end position="1638"/>
    </location>
</feature>
<feature type="compositionally biased region" description="Polar residues" evidence="1">
    <location>
        <begin position="1755"/>
        <end position="1772"/>
    </location>
</feature>
<dbReference type="InterPro" id="IPR028236">
    <property type="entry name" value="CPLANE1"/>
</dbReference>
<feature type="region of interest" description="Disordered" evidence="1">
    <location>
        <begin position="2738"/>
        <end position="2770"/>
    </location>
</feature>
<evidence type="ECO:0000313" key="3">
    <source>
        <dbReference type="Proteomes" id="UP000663851"/>
    </source>
</evidence>
<protein>
    <submittedName>
        <fullName evidence="2">Uncharacterized protein</fullName>
    </submittedName>
</protein>
<organism evidence="2 3">
    <name type="scientific">Rotaria socialis</name>
    <dbReference type="NCBI Taxonomy" id="392032"/>
    <lineage>
        <taxon>Eukaryota</taxon>
        <taxon>Metazoa</taxon>
        <taxon>Spiralia</taxon>
        <taxon>Gnathifera</taxon>
        <taxon>Rotifera</taxon>
        <taxon>Eurotatoria</taxon>
        <taxon>Bdelloidea</taxon>
        <taxon>Philodinida</taxon>
        <taxon>Philodinidae</taxon>
        <taxon>Rotaria</taxon>
    </lineage>
</organism>
<feature type="compositionally biased region" description="Low complexity" evidence="1">
    <location>
        <begin position="1700"/>
        <end position="1709"/>
    </location>
</feature>
<gene>
    <name evidence="2" type="ORF">HFQ381_LOCUS9718</name>
</gene>
<comment type="caution">
    <text evidence="2">The sequence shown here is derived from an EMBL/GenBank/DDBJ whole genome shotgun (WGS) entry which is preliminary data.</text>
</comment>
<feature type="compositionally biased region" description="Polar residues" evidence="1">
    <location>
        <begin position="1963"/>
        <end position="1981"/>
    </location>
</feature>
<feature type="region of interest" description="Disordered" evidence="1">
    <location>
        <begin position="1508"/>
        <end position="1527"/>
    </location>
</feature>
<dbReference type="Proteomes" id="UP000663851">
    <property type="component" value="Unassembled WGS sequence"/>
</dbReference>
<dbReference type="PANTHER" id="PTHR14492">
    <property type="entry name" value="JBTS17"/>
    <property type="match status" value="1"/>
</dbReference>
<dbReference type="PANTHER" id="PTHR14492:SF4">
    <property type="entry name" value="CILIOGENESIS AND PLANAR POLARITY EFFECTOR 1"/>
    <property type="match status" value="1"/>
</dbReference>
<feature type="compositionally biased region" description="Polar residues" evidence="1">
    <location>
        <begin position="2326"/>
        <end position="2335"/>
    </location>
</feature>
<reference evidence="2" key="1">
    <citation type="submission" date="2021-02" db="EMBL/GenBank/DDBJ databases">
        <authorList>
            <person name="Nowell W R."/>
        </authorList>
    </citation>
    <scope>NUCLEOTIDE SEQUENCE</scope>
</reference>
<feature type="compositionally biased region" description="Polar residues" evidence="1">
    <location>
        <begin position="2261"/>
        <end position="2272"/>
    </location>
</feature>
<feature type="compositionally biased region" description="Basic and acidic residues" evidence="1">
    <location>
        <begin position="1509"/>
        <end position="1525"/>
    </location>
</feature>
<proteinExistence type="predicted"/>
<feature type="region of interest" description="Disordered" evidence="1">
    <location>
        <begin position="2432"/>
        <end position="2534"/>
    </location>
</feature>
<feature type="compositionally biased region" description="Polar residues" evidence="1">
    <location>
        <begin position="1780"/>
        <end position="1792"/>
    </location>
</feature>
<feature type="compositionally biased region" description="Basic and acidic residues" evidence="1">
    <location>
        <begin position="1657"/>
        <end position="1669"/>
    </location>
</feature>
<feature type="compositionally biased region" description="Basic and acidic residues" evidence="1">
    <location>
        <begin position="2558"/>
        <end position="2576"/>
    </location>
</feature>